<dbReference type="GO" id="GO:0003677">
    <property type="term" value="F:DNA binding"/>
    <property type="evidence" value="ECO:0007669"/>
    <property type="project" value="InterPro"/>
</dbReference>
<dbReference type="AlphaFoldDB" id="A0A8J3F4T8"/>
<dbReference type="InterPro" id="IPR011856">
    <property type="entry name" value="tRNA_endonuc-like_dom_sf"/>
</dbReference>
<dbReference type="GO" id="GO:0009307">
    <property type="term" value="P:DNA restriction-modification system"/>
    <property type="evidence" value="ECO:0007669"/>
    <property type="project" value="InterPro"/>
</dbReference>
<reference evidence="3" key="2">
    <citation type="submission" date="2020-09" db="EMBL/GenBank/DDBJ databases">
        <authorList>
            <person name="Sun Q."/>
            <person name="Sedlacek I."/>
        </authorList>
    </citation>
    <scope>NUCLEOTIDE SEQUENCE</scope>
    <source>
        <strain evidence="3">CCM 7664</strain>
    </source>
</reference>
<dbReference type="PANTHER" id="PTHR30015">
    <property type="entry name" value="MRR RESTRICTION SYSTEM PROTEIN"/>
    <property type="match status" value="1"/>
</dbReference>
<feature type="domain" description="Restriction endonuclease type IV Mrr" evidence="2">
    <location>
        <begin position="79"/>
        <end position="186"/>
    </location>
</feature>
<dbReference type="Proteomes" id="UP000627205">
    <property type="component" value="Unassembled WGS sequence"/>
</dbReference>
<dbReference type="Pfam" id="PF04471">
    <property type="entry name" value="Mrr_cat"/>
    <property type="match status" value="1"/>
</dbReference>
<sequence>MALRMAKNSIFAILLRSPWWVSGLVSLALALVGWFLMPPGYGIYGVATGVPFAIVCAMALKKQWGTPSRARTTAILEQIRALSWRDFSDEIERALQRDGFEVKRVDMPEADFAITSDGRTALVSCRRWKVASTGIEPLRELCKVVERDGLYDAFYVTAGEFTPKAMDFAVEKKMRLLHGAALVKLMRGMRQGEQAGKA</sequence>
<evidence type="ECO:0000313" key="3">
    <source>
        <dbReference type="EMBL" id="GGI52906.1"/>
    </source>
</evidence>
<dbReference type="GO" id="GO:0015666">
    <property type="term" value="F:restriction endodeoxyribonuclease activity"/>
    <property type="evidence" value="ECO:0007669"/>
    <property type="project" value="TreeGrafter"/>
</dbReference>
<comment type="caution">
    <text evidence="3">The sequence shown here is derived from an EMBL/GenBank/DDBJ whole genome shotgun (WGS) entry which is preliminary data.</text>
</comment>
<feature type="transmembrane region" description="Helical" evidence="1">
    <location>
        <begin position="12"/>
        <end position="35"/>
    </location>
</feature>
<dbReference type="InterPro" id="IPR007560">
    <property type="entry name" value="Restrct_endonuc_IV_Mrr"/>
</dbReference>
<keyword evidence="1" id="KW-1133">Transmembrane helix</keyword>
<name>A0A8J3F4T8_9BURK</name>
<protein>
    <submittedName>
        <fullName evidence="3">Membrane protein</fullName>
    </submittedName>
</protein>
<keyword evidence="1" id="KW-0472">Membrane</keyword>
<dbReference type="InterPro" id="IPR052906">
    <property type="entry name" value="Type_IV_Methyl-Rstrct_Enzyme"/>
</dbReference>
<dbReference type="InterPro" id="IPR011335">
    <property type="entry name" value="Restrct_endonuc-II-like"/>
</dbReference>
<feature type="transmembrane region" description="Helical" evidence="1">
    <location>
        <begin position="41"/>
        <end position="60"/>
    </location>
</feature>
<evidence type="ECO:0000256" key="1">
    <source>
        <dbReference type="SAM" id="Phobius"/>
    </source>
</evidence>
<evidence type="ECO:0000313" key="4">
    <source>
        <dbReference type="Proteomes" id="UP000627205"/>
    </source>
</evidence>
<dbReference type="SUPFAM" id="SSF52980">
    <property type="entry name" value="Restriction endonuclease-like"/>
    <property type="match status" value="1"/>
</dbReference>
<evidence type="ECO:0000259" key="2">
    <source>
        <dbReference type="Pfam" id="PF04471"/>
    </source>
</evidence>
<reference evidence="3" key="1">
    <citation type="journal article" date="2014" name="Int. J. Syst. Evol. Microbiol.">
        <title>Complete genome sequence of Corynebacterium casei LMG S-19264T (=DSM 44701T), isolated from a smear-ripened cheese.</title>
        <authorList>
            <consortium name="US DOE Joint Genome Institute (JGI-PGF)"/>
            <person name="Walter F."/>
            <person name="Albersmeier A."/>
            <person name="Kalinowski J."/>
            <person name="Ruckert C."/>
        </authorList>
    </citation>
    <scope>NUCLEOTIDE SEQUENCE</scope>
    <source>
        <strain evidence="3">CCM 7664</strain>
    </source>
</reference>
<gene>
    <name evidence="3" type="ORF">GCM10011430_00800</name>
</gene>
<dbReference type="EMBL" id="BMDP01000001">
    <property type="protein sequence ID" value="GGI52906.1"/>
    <property type="molecule type" value="Genomic_DNA"/>
</dbReference>
<organism evidence="3 4">
    <name type="scientific">Oxalicibacterium solurbis</name>
    <dbReference type="NCBI Taxonomy" id="69280"/>
    <lineage>
        <taxon>Bacteria</taxon>
        <taxon>Pseudomonadati</taxon>
        <taxon>Pseudomonadota</taxon>
        <taxon>Betaproteobacteria</taxon>
        <taxon>Burkholderiales</taxon>
        <taxon>Oxalobacteraceae</taxon>
        <taxon>Oxalicibacterium</taxon>
    </lineage>
</organism>
<proteinExistence type="predicted"/>
<keyword evidence="1" id="KW-0812">Transmembrane</keyword>
<accession>A0A8J3F4T8</accession>
<dbReference type="PANTHER" id="PTHR30015:SF7">
    <property type="entry name" value="TYPE IV METHYL-DIRECTED RESTRICTION ENZYME ECOKMRR"/>
    <property type="match status" value="1"/>
</dbReference>
<dbReference type="Gene3D" id="3.40.1350.10">
    <property type="match status" value="1"/>
</dbReference>
<keyword evidence="4" id="KW-1185">Reference proteome</keyword>